<dbReference type="Gene3D" id="3.40.50.150">
    <property type="entry name" value="Vaccinia Virus protein VP39"/>
    <property type="match status" value="1"/>
</dbReference>
<organism evidence="1 2">
    <name type="scientific">Ruminococcus intestinalis</name>
    <dbReference type="NCBI Taxonomy" id="2763066"/>
    <lineage>
        <taxon>Bacteria</taxon>
        <taxon>Bacillati</taxon>
        <taxon>Bacillota</taxon>
        <taxon>Clostridia</taxon>
        <taxon>Eubacteriales</taxon>
        <taxon>Oscillospiraceae</taxon>
        <taxon>Ruminococcus</taxon>
    </lineage>
</organism>
<evidence type="ECO:0000313" key="1">
    <source>
        <dbReference type="EMBL" id="MBC5729015.1"/>
    </source>
</evidence>
<dbReference type="EMBL" id="JACOPS010000006">
    <property type="protein sequence ID" value="MBC5729015.1"/>
    <property type="molecule type" value="Genomic_DNA"/>
</dbReference>
<keyword evidence="1" id="KW-0489">Methyltransferase</keyword>
<dbReference type="SUPFAM" id="SSF53335">
    <property type="entry name" value="S-adenosyl-L-methionine-dependent methyltransferases"/>
    <property type="match status" value="1"/>
</dbReference>
<evidence type="ECO:0000313" key="2">
    <source>
        <dbReference type="Proteomes" id="UP000636755"/>
    </source>
</evidence>
<keyword evidence="1" id="KW-0808">Transferase</keyword>
<name>A0ABR7HND5_9FIRM</name>
<proteinExistence type="predicted"/>
<reference evidence="1 2" key="1">
    <citation type="submission" date="2020-08" db="EMBL/GenBank/DDBJ databases">
        <title>Genome public.</title>
        <authorList>
            <person name="Liu C."/>
            <person name="Sun Q."/>
        </authorList>
    </citation>
    <scope>NUCLEOTIDE SEQUENCE [LARGE SCALE GENOMIC DNA]</scope>
    <source>
        <strain evidence="1 2">NSJ-71</strain>
    </source>
</reference>
<sequence>MKVHHCIDVCCGGRMFYFDKHNPDVVFMDNRKFTDTLCDGRAFEVKPDVVADFRNIPFKDDTFNLVVFDPPHLIKVGDKSWLAKKYGKLNQHTYKDDLSQGFRECFRILKPYGILVFKWNETDVKTNEIIKLSPIPPLLGHKSGKLNKTHWLLFMKNGTESEAEE</sequence>
<gene>
    <name evidence="1" type="ORF">H8R91_10885</name>
</gene>
<keyword evidence="2" id="KW-1185">Reference proteome</keyword>
<accession>A0ABR7HND5</accession>
<comment type="caution">
    <text evidence="1">The sequence shown here is derived from an EMBL/GenBank/DDBJ whole genome shotgun (WGS) entry which is preliminary data.</text>
</comment>
<protein>
    <submittedName>
        <fullName evidence="1">Methyltransferase domain-containing protein</fullName>
    </submittedName>
</protein>
<dbReference type="GO" id="GO:0008168">
    <property type="term" value="F:methyltransferase activity"/>
    <property type="evidence" value="ECO:0007669"/>
    <property type="project" value="UniProtKB-KW"/>
</dbReference>
<dbReference type="Proteomes" id="UP000636755">
    <property type="component" value="Unassembled WGS sequence"/>
</dbReference>
<dbReference type="GO" id="GO:0032259">
    <property type="term" value="P:methylation"/>
    <property type="evidence" value="ECO:0007669"/>
    <property type="project" value="UniProtKB-KW"/>
</dbReference>
<dbReference type="InterPro" id="IPR029063">
    <property type="entry name" value="SAM-dependent_MTases_sf"/>
</dbReference>